<dbReference type="EMBL" id="QGGL01000013">
    <property type="protein sequence ID" value="PWK09578.1"/>
    <property type="molecule type" value="Genomic_DNA"/>
</dbReference>
<dbReference type="OrthoDB" id="362473at2"/>
<evidence type="ECO:0000256" key="3">
    <source>
        <dbReference type="ARBA" id="ARBA00023163"/>
    </source>
</evidence>
<dbReference type="InterPro" id="IPR000524">
    <property type="entry name" value="Tscrpt_reg_HTH_GntR"/>
</dbReference>
<keyword evidence="3" id="KW-0804">Transcription</keyword>
<dbReference type="InterPro" id="IPR036388">
    <property type="entry name" value="WH-like_DNA-bd_sf"/>
</dbReference>
<dbReference type="GO" id="GO:0003700">
    <property type="term" value="F:DNA-binding transcription factor activity"/>
    <property type="evidence" value="ECO:0007669"/>
    <property type="project" value="InterPro"/>
</dbReference>
<reference evidence="5 6" key="1">
    <citation type="submission" date="2018-05" db="EMBL/GenBank/DDBJ databases">
        <title>Genomic Encyclopedia of Type Strains, Phase IV (KMG-IV): sequencing the most valuable type-strain genomes for metagenomic binning, comparative biology and taxonomic classification.</title>
        <authorList>
            <person name="Goeker M."/>
        </authorList>
    </citation>
    <scope>NUCLEOTIDE SEQUENCE [LARGE SCALE GENOMIC DNA]</scope>
    <source>
        <strain evidence="5 6">DSM 18773</strain>
    </source>
</reference>
<dbReference type="Pfam" id="PF00392">
    <property type="entry name" value="GntR"/>
    <property type="match status" value="1"/>
</dbReference>
<comment type="caution">
    <text evidence="5">The sequence shown here is derived from an EMBL/GenBank/DDBJ whole genome shotgun (WGS) entry which is preliminary data.</text>
</comment>
<proteinExistence type="predicted"/>
<dbReference type="SUPFAM" id="SSF46785">
    <property type="entry name" value="Winged helix' DNA-binding domain"/>
    <property type="match status" value="1"/>
</dbReference>
<keyword evidence="2 5" id="KW-0238">DNA-binding</keyword>
<evidence type="ECO:0000313" key="5">
    <source>
        <dbReference type="EMBL" id="PWK09578.1"/>
    </source>
</evidence>
<dbReference type="CDD" id="cd07377">
    <property type="entry name" value="WHTH_GntR"/>
    <property type="match status" value="1"/>
</dbReference>
<evidence type="ECO:0000256" key="1">
    <source>
        <dbReference type="ARBA" id="ARBA00023015"/>
    </source>
</evidence>
<dbReference type="Gene3D" id="1.10.10.10">
    <property type="entry name" value="Winged helix-like DNA-binding domain superfamily/Winged helix DNA-binding domain"/>
    <property type="match status" value="1"/>
</dbReference>
<keyword evidence="1" id="KW-0805">Transcription regulation</keyword>
<evidence type="ECO:0000313" key="6">
    <source>
        <dbReference type="Proteomes" id="UP000245634"/>
    </source>
</evidence>
<evidence type="ECO:0000259" key="4">
    <source>
        <dbReference type="PROSITE" id="PS50949"/>
    </source>
</evidence>
<organism evidence="5 6">
    <name type="scientific">Tumebacillus permanentifrigoris</name>
    <dbReference type="NCBI Taxonomy" id="378543"/>
    <lineage>
        <taxon>Bacteria</taxon>
        <taxon>Bacillati</taxon>
        <taxon>Bacillota</taxon>
        <taxon>Bacilli</taxon>
        <taxon>Bacillales</taxon>
        <taxon>Alicyclobacillaceae</taxon>
        <taxon>Tumebacillus</taxon>
    </lineage>
</organism>
<sequence length="125" mass="14297">MVEDFNSSQPIYYQILQRICRQIVRGEVQAGDKLPSVRELAVQSGVNPNTAQRVYTELERLHITETRRGQGTFVTEDQSQLQSLRDTLKSERIQAFLQDMREMGYTDAEIVAGIQHHQQSEEGSS</sequence>
<dbReference type="SMART" id="SM00345">
    <property type="entry name" value="HTH_GNTR"/>
    <property type="match status" value="1"/>
</dbReference>
<evidence type="ECO:0000256" key="2">
    <source>
        <dbReference type="ARBA" id="ARBA00023125"/>
    </source>
</evidence>
<dbReference type="PANTHER" id="PTHR38445:SF6">
    <property type="entry name" value="GNTR-FAMILY TRANSCRIPTIONAL REGULATOR"/>
    <property type="match status" value="1"/>
</dbReference>
<dbReference type="PROSITE" id="PS50949">
    <property type="entry name" value="HTH_GNTR"/>
    <property type="match status" value="1"/>
</dbReference>
<gene>
    <name evidence="5" type="ORF">C7459_11312</name>
</gene>
<dbReference type="RefSeq" id="WP_109690092.1">
    <property type="nucleotide sequence ID" value="NZ_QGGL01000013.1"/>
</dbReference>
<dbReference type="PANTHER" id="PTHR38445">
    <property type="entry name" value="HTH-TYPE TRANSCRIPTIONAL REPRESSOR YTRA"/>
    <property type="match status" value="1"/>
</dbReference>
<dbReference type="Proteomes" id="UP000245634">
    <property type="component" value="Unassembled WGS sequence"/>
</dbReference>
<accession>A0A316D820</accession>
<feature type="domain" description="HTH gntR-type" evidence="4">
    <location>
        <begin position="9"/>
        <end position="77"/>
    </location>
</feature>
<dbReference type="GO" id="GO:0003677">
    <property type="term" value="F:DNA binding"/>
    <property type="evidence" value="ECO:0007669"/>
    <property type="project" value="UniProtKB-KW"/>
</dbReference>
<protein>
    <submittedName>
        <fullName evidence="5">DNA-binding transcriptional regulator YhcF (GntR family)</fullName>
    </submittedName>
</protein>
<dbReference type="AlphaFoldDB" id="A0A316D820"/>
<dbReference type="InterPro" id="IPR036390">
    <property type="entry name" value="WH_DNA-bd_sf"/>
</dbReference>
<keyword evidence="6" id="KW-1185">Reference proteome</keyword>
<name>A0A316D820_9BACL</name>